<dbReference type="PROSITE" id="PS51257">
    <property type="entry name" value="PROKAR_LIPOPROTEIN"/>
    <property type="match status" value="1"/>
</dbReference>
<proteinExistence type="predicted"/>
<name>A0ABT7ZZ12_9FLAO</name>
<dbReference type="RefSeq" id="WP_290207681.1">
    <property type="nucleotide sequence ID" value="NZ_JASDDK010000008.1"/>
</dbReference>
<sequence length="262" mass="30579">MKKYLLYIFVAVLFACNNENSNAVKQEVENSNKVLTANDIIDKSIEVSGGDNFKRSSLKFEFRDTYYQALRKNHEFLLVRLTVNNKDSIFDMLSNVGYERYNNEAFVKLDDSIAKKYEASVNSVHYFSVLPYGLNDNAVNKTLLGNENIKGKDYYKIKVTFNAEGGGEDYEDVFIYWVDKSEFKVDYLAYSYHEEHGIGLRFREAYNERYVNSLRFVDYNNYKPEDNTMSLENLGKAFEDNQLKLLSKIELENLEVQLINNQ</sequence>
<dbReference type="Pfam" id="PF20113">
    <property type="entry name" value="DUF6503"/>
    <property type="match status" value="1"/>
</dbReference>
<keyword evidence="2" id="KW-1185">Reference proteome</keyword>
<dbReference type="Proteomes" id="UP001231197">
    <property type="component" value="Unassembled WGS sequence"/>
</dbReference>
<reference evidence="1 2" key="1">
    <citation type="journal article" date="2023" name="Int. J. Syst. Evol. Microbiol.">
        <title>Winogradskyella bathintestinalis sp. nov., isolated from the intestine of the deep-sea loosejaw dragonfish, Malacosteus niger.</title>
        <authorList>
            <person name="Uniacke-Lowe S."/>
            <person name="Johnson C.N."/>
            <person name="Stanton C."/>
            <person name="Hill C."/>
            <person name="Ross P."/>
        </authorList>
    </citation>
    <scope>NUCLEOTIDE SEQUENCE [LARGE SCALE GENOMIC DNA]</scope>
    <source>
        <strain evidence="1 2">APC 3343</strain>
    </source>
</reference>
<dbReference type="EMBL" id="JASDDK010000008">
    <property type="protein sequence ID" value="MDN3493988.1"/>
    <property type="molecule type" value="Genomic_DNA"/>
</dbReference>
<gene>
    <name evidence="1" type="ORF">QMA06_14785</name>
</gene>
<protein>
    <submittedName>
        <fullName evidence="1">Deoxyribose-phosphate aldolase</fullName>
    </submittedName>
</protein>
<accession>A0ABT7ZZ12</accession>
<evidence type="ECO:0000313" key="1">
    <source>
        <dbReference type="EMBL" id="MDN3493988.1"/>
    </source>
</evidence>
<evidence type="ECO:0000313" key="2">
    <source>
        <dbReference type="Proteomes" id="UP001231197"/>
    </source>
</evidence>
<comment type="caution">
    <text evidence="1">The sequence shown here is derived from an EMBL/GenBank/DDBJ whole genome shotgun (WGS) entry which is preliminary data.</text>
</comment>
<organism evidence="1 2">
    <name type="scientific">Winogradskyella bathintestinalis</name>
    <dbReference type="NCBI Taxonomy" id="3035208"/>
    <lineage>
        <taxon>Bacteria</taxon>
        <taxon>Pseudomonadati</taxon>
        <taxon>Bacteroidota</taxon>
        <taxon>Flavobacteriia</taxon>
        <taxon>Flavobacteriales</taxon>
        <taxon>Flavobacteriaceae</taxon>
        <taxon>Winogradskyella</taxon>
    </lineage>
</organism>
<dbReference type="InterPro" id="IPR045444">
    <property type="entry name" value="DUF6503"/>
</dbReference>